<dbReference type="Proteomes" id="UP000886501">
    <property type="component" value="Unassembled WGS sequence"/>
</dbReference>
<comment type="caution">
    <text evidence="1">The sequence shown here is derived from an EMBL/GenBank/DDBJ whole genome shotgun (WGS) entry which is preliminary data.</text>
</comment>
<evidence type="ECO:0000313" key="1">
    <source>
        <dbReference type="EMBL" id="KAF9646052.1"/>
    </source>
</evidence>
<organism evidence="1 2">
    <name type="scientific">Thelephora ganbajun</name>
    <name type="common">Ganba fungus</name>
    <dbReference type="NCBI Taxonomy" id="370292"/>
    <lineage>
        <taxon>Eukaryota</taxon>
        <taxon>Fungi</taxon>
        <taxon>Dikarya</taxon>
        <taxon>Basidiomycota</taxon>
        <taxon>Agaricomycotina</taxon>
        <taxon>Agaricomycetes</taxon>
        <taxon>Thelephorales</taxon>
        <taxon>Thelephoraceae</taxon>
        <taxon>Thelephora</taxon>
    </lineage>
</organism>
<reference evidence="1" key="2">
    <citation type="journal article" date="2020" name="Nat. Commun.">
        <title>Large-scale genome sequencing of mycorrhizal fungi provides insights into the early evolution of symbiotic traits.</title>
        <authorList>
            <person name="Miyauchi S."/>
            <person name="Kiss E."/>
            <person name="Kuo A."/>
            <person name="Drula E."/>
            <person name="Kohler A."/>
            <person name="Sanchez-Garcia M."/>
            <person name="Morin E."/>
            <person name="Andreopoulos B."/>
            <person name="Barry K.W."/>
            <person name="Bonito G."/>
            <person name="Buee M."/>
            <person name="Carver A."/>
            <person name="Chen C."/>
            <person name="Cichocki N."/>
            <person name="Clum A."/>
            <person name="Culley D."/>
            <person name="Crous P.W."/>
            <person name="Fauchery L."/>
            <person name="Girlanda M."/>
            <person name="Hayes R.D."/>
            <person name="Keri Z."/>
            <person name="LaButti K."/>
            <person name="Lipzen A."/>
            <person name="Lombard V."/>
            <person name="Magnuson J."/>
            <person name="Maillard F."/>
            <person name="Murat C."/>
            <person name="Nolan M."/>
            <person name="Ohm R.A."/>
            <person name="Pangilinan J."/>
            <person name="Pereira M.F."/>
            <person name="Perotto S."/>
            <person name="Peter M."/>
            <person name="Pfister S."/>
            <person name="Riley R."/>
            <person name="Sitrit Y."/>
            <person name="Stielow J.B."/>
            <person name="Szollosi G."/>
            <person name="Zifcakova L."/>
            <person name="Stursova M."/>
            <person name="Spatafora J.W."/>
            <person name="Tedersoo L."/>
            <person name="Vaario L.M."/>
            <person name="Yamada A."/>
            <person name="Yan M."/>
            <person name="Wang P."/>
            <person name="Xu J."/>
            <person name="Bruns T."/>
            <person name="Baldrian P."/>
            <person name="Vilgalys R."/>
            <person name="Dunand C."/>
            <person name="Henrissat B."/>
            <person name="Grigoriev I.V."/>
            <person name="Hibbett D."/>
            <person name="Nagy L.G."/>
            <person name="Martin F.M."/>
        </authorList>
    </citation>
    <scope>NUCLEOTIDE SEQUENCE</scope>
    <source>
        <strain evidence="1">P2</strain>
    </source>
</reference>
<protein>
    <submittedName>
        <fullName evidence="1">Uncharacterized protein</fullName>
    </submittedName>
</protein>
<reference evidence="1" key="1">
    <citation type="submission" date="2019-10" db="EMBL/GenBank/DDBJ databases">
        <authorList>
            <consortium name="DOE Joint Genome Institute"/>
            <person name="Kuo A."/>
            <person name="Miyauchi S."/>
            <person name="Kiss E."/>
            <person name="Drula E."/>
            <person name="Kohler A."/>
            <person name="Sanchez-Garcia M."/>
            <person name="Andreopoulos B."/>
            <person name="Barry K.W."/>
            <person name="Bonito G."/>
            <person name="Buee M."/>
            <person name="Carver A."/>
            <person name="Chen C."/>
            <person name="Cichocki N."/>
            <person name="Clum A."/>
            <person name="Culley D."/>
            <person name="Crous P.W."/>
            <person name="Fauchery L."/>
            <person name="Girlanda M."/>
            <person name="Hayes R."/>
            <person name="Keri Z."/>
            <person name="Labutti K."/>
            <person name="Lipzen A."/>
            <person name="Lombard V."/>
            <person name="Magnuson J."/>
            <person name="Maillard F."/>
            <person name="Morin E."/>
            <person name="Murat C."/>
            <person name="Nolan M."/>
            <person name="Ohm R."/>
            <person name="Pangilinan J."/>
            <person name="Pereira M."/>
            <person name="Perotto S."/>
            <person name="Peter M."/>
            <person name="Riley R."/>
            <person name="Sitrit Y."/>
            <person name="Stielow B."/>
            <person name="Szollosi G."/>
            <person name="Zifcakova L."/>
            <person name="Stursova M."/>
            <person name="Spatafora J.W."/>
            <person name="Tedersoo L."/>
            <person name="Vaario L.-M."/>
            <person name="Yamada A."/>
            <person name="Yan M."/>
            <person name="Wang P."/>
            <person name="Xu J."/>
            <person name="Bruns T."/>
            <person name="Baldrian P."/>
            <person name="Vilgalys R."/>
            <person name="Henrissat B."/>
            <person name="Grigoriev I.V."/>
            <person name="Hibbett D."/>
            <person name="Nagy L.G."/>
            <person name="Martin F.M."/>
        </authorList>
    </citation>
    <scope>NUCLEOTIDE SEQUENCE</scope>
    <source>
        <strain evidence="1">P2</strain>
    </source>
</reference>
<accession>A0ACB6Z944</accession>
<sequence>MFKRVEKKLAKKKKEEELGITEEIREAIGLNDVDSDDSSSDESEASSSSPGPQTTLKRKTLPDDELDASPAVNFEVQDSGASDDAKDAEDEPGVHMTVEEALRDPFHIISIQPDIRGCIICPHKVLKNDTMASVHTRSQAHQRRMSKFKEVAASVRPDGDAREVLSVAFPSTPSRPKSPSNDSAPLSRRATKRIVRFEEMKTKRQKHKAAKARSMAARAAKKVEVKTGSESETSEVAQTAEPPKKKPKLNQPSSPGKSVTQRPPSTKRKSVG</sequence>
<name>A0ACB6Z944_THEGA</name>
<gene>
    <name evidence="1" type="ORF">BDM02DRAFT_3119272</name>
</gene>
<dbReference type="EMBL" id="MU118069">
    <property type="protein sequence ID" value="KAF9646052.1"/>
    <property type="molecule type" value="Genomic_DNA"/>
</dbReference>
<keyword evidence="2" id="KW-1185">Reference proteome</keyword>
<evidence type="ECO:0000313" key="2">
    <source>
        <dbReference type="Proteomes" id="UP000886501"/>
    </source>
</evidence>
<proteinExistence type="predicted"/>